<dbReference type="AlphaFoldDB" id="A0A076EUM1"/>
<dbReference type="RefSeq" id="WP_128640342.1">
    <property type="nucleotide sequence ID" value="NZ_CP008947.1"/>
</dbReference>
<feature type="transmembrane region" description="Helical" evidence="1">
    <location>
        <begin position="40"/>
        <end position="59"/>
    </location>
</feature>
<proteinExistence type="predicted"/>
<organism evidence="2 3">
    <name type="scientific">Rhodococcus opacus</name>
    <name type="common">Nocardia opaca</name>
    <dbReference type="NCBI Taxonomy" id="37919"/>
    <lineage>
        <taxon>Bacteria</taxon>
        <taxon>Bacillati</taxon>
        <taxon>Actinomycetota</taxon>
        <taxon>Actinomycetes</taxon>
        <taxon>Mycobacteriales</taxon>
        <taxon>Nocardiaceae</taxon>
        <taxon>Rhodococcus</taxon>
    </lineage>
</organism>
<keyword evidence="1" id="KW-0812">Transmembrane</keyword>
<name>A0A076EUM1_RHOOP</name>
<reference evidence="2 3" key="1">
    <citation type="submission" date="2014-07" db="EMBL/GenBank/DDBJ databases">
        <title>Genome Sequence of Rhodococcus opacus Strain R7, a Biodegrader of Mono- and Polycyclic Aromatic Hydrocarbons.</title>
        <authorList>
            <person name="Di Gennaro P."/>
            <person name="Zampolli J."/>
            <person name="Presti I."/>
            <person name="Cappelletti M."/>
            <person name="D'Ursi P."/>
            <person name="Orro A."/>
            <person name="Mezzelani A."/>
            <person name="Milanesi L."/>
        </authorList>
    </citation>
    <scope>NUCLEOTIDE SEQUENCE [LARGE SCALE GENOMIC DNA]</scope>
    <source>
        <strain evidence="2 3">R7</strain>
    </source>
</reference>
<keyword evidence="1" id="KW-1133">Transmembrane helix</keyword>
<feature type="transmembrane region" description="Helical" evidence="1">
    <location>
        <begin position="66"/>
        <end position="84"/>
    </location>
</feature>
<protein>
    <submittedName>
        <fullName evidence="2">Membrane protein</fullName>
    </submittedName>
</protein>
<keyword evidence="1" id="KW-0472">Membrane</keyword>
<dbReference type="EMBL" id="CP008947">
    <property type="protein sequence ID" value="AII07099.1"/>
    <property type="molecule type" value="Genomic_DNA"/>
</dbReference>
<sequence length="172" mass="17020">MSPARPAATATLRGSAVGALVAALAVAAHGIGGGGLPESAALTLLFVTCSGVGAVTAQLPARVHGPLALAGVLGVGQVAGHFALTLTSHVHSAVPAVPMLAAHAAATVICALLIANAERLYGPLVHVWRVVLRGAPQPISVVTTTHVPARPANPVDALLRASISRRGPPVLV</sequence>
<evidence type="ECO:0000313" key="3">
    <source>
        <dbReference type="Proteomes" id="UP000028488"/>
    </source>
</evidence>
<accession>A0A076EUM1</accession>
<gene>
    <name evidence="2" type="ORF">EP51_21555</name>
</gene>
<feature type="transmembrane region" description="Helical" evidence="1">
    <location>
        <begin position="96"/>
        <end position="115"/>
    </location>
</feature>
<evidence type="ECO:0000256" key="1">
    <source>
        <dbReference type="SAM" id="Phobius"/>
    </source>
</evidence>
<evidence type="ECO:0000313" key="2">
    <source>
        <dbReference type="EMBL" id="AII07099.1"/>
    </source>
</evidence>
<dbReference type="eggNOG" id="ENOG5033FP8">
    <property type="taxonomic scope" value="Bacteria"/>
</dbReference>
<dbReference type="Proteomes" id="UP000028488">
    <property type="component" value="Chromosome"/>
</dbReference>